<dbReference type="PANTHER" id="PTHR43283:SF7">
    <property type="entry name" value="BETA-LACTAMASE-RELATED DOMAIN-CONTAINING PROTEIN"/>
    <property type="match status" value="1"/>
</dbReference>
<dbReference type="SUPFAM" id="SSF69349">
    <property type="entry name" value="Phage fibre proteins"/>
    <property type="match status" value="1"/>
</dbReference>
<feature type="domain" description="Beta-lactamase-related" evidence="2">
    <location>
        <begin position="38"/>
        <end position="303"/>
    </location>
</feature>
<dbReference type="PANTHER" id="PTHR43283">
    <property type="entry name" value="BETA-LACTAMASE-RELATED"/>
    <property type="match status" value="1"/>
</dbReference>
<dbReference type="EMBL" id="BOMN01000097">
    <property type="protein sequence ID" value="GIE23776.1"/>
    <property type="molecule type" value="Genomic_DNA"/>
</dbReference>
<organism evidence="3 4">
    <name type="scientific">Winogradskya humida</name>
    <dbReference type="NCBI Taxonomy" id="113566"/>
    <lineage>
        <taxon>Bacteria</taxon>
        <taxon>Bacillati</taxon>
        <taxon>Actinomycetota</taxon>
        <taxon>Actinomycetes</taxon>
        <taxon>Micromonosporales</taxon>
        <taxon>Micromonosporaceae</taxon>
        <taxon>Winogradskya</taxon>
    </lineage>
</organism>
<dbReference type="Gene3D" id="3.40.710.10">
    <property type="entry name" value="DD-peptidase/beta-lactamase superfamily"/>
    <property type="match status" value="1"/>
</dbReference>
<evidence type="ECO:0000256" key="1">
    <source>
        <dbReference type="SAM" id="MobiDB-lite"/>
    </source>
</evidence>
<proteinExistence type="predicted"/>
<dbReference type="InterPro" id="IPR001466">
    <property type="entry name" value="Beta-lactam-related"/>
</dbReference>
<gene>
    <name evidence="3" type="ORF">Ahu01nite_068780</name>
</gene>
<comment type="caution">
    <text evidence="3">The sequence shown here is derived from an EMBL/GenBank/DDBJ whole genome shotgun (WGS) entry which is preliminary data.</text>
</comment>
<protein>
    <recommendedName>
        <fullName evidence="2">Beta-lactamase-related domain-containing protein</fullName>
    </recommendedName>
</protein>
<dbReference type="SUPFAM" id="SSF56601">
    <property type="entry name" value="beta-lactamase/transpeptidase-like"/>
    <property type="match status" value="1"/>
</dbReference>
<reference evidence="3 4" key="1">
    <citation type="submission" date="2021-01" db="EMBL/GenBank/DDBJ databases">
        <title>Whole genome shotgun sequence of Actinoplanes humidus NBRC 14915.</title>
        <authorList>
            <person name="Komaki H."/>
            <person name="Tamura T."/>
        </authorList>
    </citation>
    <scope>NUCLEOTIDE SEQUENCE [LARGE SCALE GENOMIC DNA]</scope>
    <source>
        <strain evidence="3 4">NBRC 14915</strain>
    </source>
</reference>
<accession>A0ABQ3ZYW4</accession>
<dbReference type="Pfam" id="PF00144">
    <property type="entry name" value="Beta-lactamase"/>
    <property type="match status" value="1"/>
</dbReference>
<feature type="region of interest" description="Disordered" evidence="1">
    <location>
        <begin position="325"/>
        <end position="409"/>
    </location>
</feature>
<evidence type="ECO:0000313" key="3">
    <source>
        <dbReference type="EMBL" id="GIE23776.1"/>
    </source>
</evidence>
<evidence type="ECO:0000259" key="2">
    <source>
        <dbReference type="Pfam" id="PF00144"/>
    </source>
</evidence>
<dbReference type="Proteomes" id="UP000603200">
    <property type="component" value="Unassembled WGS sequence"/>
</dbReference>
<keyword evidence="4" id="KW-1185">Reference proteome</keyword>
<dbReference type="InterPro" id="IPR012338">
    <property type="entry name" value="Beta-lactam/transpept-like"/>
</dbReference>
<sequence>MQSTVLPRSTPGEQGVDAGGIERFVAAVAGMDGVELHSLMVLRHGHVVDERWWHPYAPGIPHGLYSLSKSFTSTALGMAVAEGLVDLDATVLSYFPELDEVVTDAGARSIRVRHVAAMASGHEEETVERARVAGGGDLLRGFLQVPPEREPGTVFAYNQPCTYALSAIISRVSGGSLTGFLRPRLFEPLGISTYGWEADRVGRQLGFAGLHVATEAIAKVGQLYLDGGVWAGRRLLSAEWVAEATRKHVETGRPEADWNLGYGFQFWRSRHGYRGDGAYGQYMLVLPEQDAVIAMTAQSPDMAAQLDAVWTHLLPALTAGKDKAQTAGADNAHTAGADNAHTAGGDNAHTAGGDNAHTAGATSAQTAPVTELAQPGRGDSAQTGTATELELERPVGPARLTTGSYRAGAGNEVPTVREVVVDTKEIVVDGEAMALGDDGGWAGGGAVVTAYGADVVDLVFVETPHRMTIVLDAGAGTFAARWRTVPLGRPTVAAQRMPR</sequence>
<evidence type="ECO:0000313" key="4">
    <source>
        <dbReference type="Proteomes" id="UP000603200"/>
    </source>
</evidence>
<dbReference type="InterPro" id="IPR050789">
    <property type="entry name" value="Diverse_Enzym_Activities"/>
</dbReference>
<name>A0ABQ3ZYW4_9ACTN</name>
<dbReference type="RefSeq" id="WP_203840826.1">
    <property type="nucleotide sequence ID" value="NZ_BAAATV010000021.1"/>
</dbReference>